<dbReference type="GO" id="GO:0016746">
    <property type="term" value="F:acyltransferase activity"/>
    <property type="evidence" value="ECO:0007669"/>
    <property type="project" value="UniProtKB-KW"/>
</dbReference>
<dbReference type="PANTHER" id="PTHR23028:SF53">
    <property type="entry name" value="ACYL_TRANSF_3 DOMAIN-CONTAINING PROTEIN"/>
    <property type="match status" value="1"/>
</dbReference>
<keyword evidence="4" id="KW-1185">Reference proteome</keyword>
<reference evidence="3" key="1">
    <citation type="submission" date="2022-10" db="EMBL/GenBank/DDBJ databases">
        <title>Hoeflea sp. J2-29, isolated from marine algae.</title>
        <authorList>
            <person name="Kristyanto S."/>
            <person name="Kim J.M."/>
            <person name="Jeon C.O."/>
        </authorList>
    </citation>
    <scope>NUCLEOTIDE SEQUENCE</scope>
    <source>
        <strain evidence="3">J2-29</strain>
    </source>
</reference>
<keyword evidence="1" id="KW-1133">Transmembrane helix</keyword>
<dbReference type="RefSeq" id="WP_267612848.1">
    <property type="nucleotide sequence ID" value="NZ_JAOVZQ010000001.1"/>
</dbReference>
<feature type="transmembrane region" description="Helical" evidence="1">
    <location>
        <begin position="174"/>
        <end position="191"/>
    </location>
</feature>
<organism evidence="3 4">
    <name type="scientific">Hoeflea ulvae</name>
    <dbReference type="NCBI Taxonomy" id="2983764"/>
    <lineage>
        <taxon>Bacteria</taxon>
        <taxon>Pseudomonadati</taxon>
        <taxon>Pseudomonadota</taxon>
        <taxon>Alphaproteobacteria</taxon>
        <taxon>Hyphomicrobiales</taxon>
        <taxon>Rhizobiaceae</taxon>
        <taxon>Hoeflea</taxon>
    </lineage>
</organism>
<feature type="transmembrane region" description="Helical" evidence="1">
    <location>
        <begin position="21"/>
        <end position="38"/>
    </location>
</feature>
<feature type="domain" description="Acyltransferase 3" evidence="2">
    <location>
        <begin position="20"/>
        <end position="338"/>
    </location>
</feature>
<keyword evidence="3" id="KW-0012">Acyltransferase</keyword>
<evidence type="ECO:0000259" key="2">
    <source>
        <dbReference type="Pfam" id="PF01757"/>
    </source>
</evidence>
<evidence type="ECO:0000313" key="3">
    <source>
        <dbReference type="EMBL" id="MCY0094936.1"/>
    </source>
</evidence>
<feature type="transmembrane region" description="Helical" evidence="1">
    <location>
        <begin position="251"/>
        <end position="274"/>
    </location>
</feature>
<comment type="caution">
    <text evidence="3">The sequence shown here is derived from an EMBL/GenBank/DDBJ whole genome shotgun (WGS) entry which is preliminary data.</text>
</comment>
<accession>A0ABT3YGB4</accession>
<protein>
    <submittedName>
        <fullName evidence="3">Acyltransferase</fullName>
    </submittedName>
</protein>
<dbReference type="InterPro" id="IPR002656">
    <property type="entry name" value="Acyl_transf_3_dom"/>
</dbReference>
<dbReference type="Proteomes" id="UP001081283">
    <property type="component" value="Unassembled WGS sequence"/>
</dbReference>
<evidence type="ECO:0000313" key="4">
    <source>
        <dbReference type="Proteomes" id="UP001081283"/>
    </source>
</evidence>
<feature type="transmembrane region" description="Helical" evidence="1">
    <location>
        <begin position="319"/>
        <end position="337"/>
    </location>
</feature>
<sequence length="376" mass="41046">MHSSAPDSSRIDRNPRNGLLDLLRFGAAMMVVVYHFLYRGAREGGYLDHGYGAAGESLALGYLGVNTFFMISGFVIIWSASGRDWYGFSISRLARLYPAHLVAMTITFVMMMWWAEEPFATSLAEWAANLTMVAPLFGASFMDGAYWSIVIELIFYAWVVIGLFSGALPRHTDLAVALWLVLIIVNNILIGSRPVELLFLTEYGAYFAFGAMVWRISSLGGSRLRLGLAALALLMTFHTAEVQRLDVIARLGAAASALTVALANAGIVMVFLLAATLGRHVRAGPWTLALGGISYPLYLVHQNAGYILINLTAPAVGKWAAFALAVALSLTVSWWIYRHVEPAGRRIIRTLCVPVARFLPRTIAPYPAPAEQSGSI</sequence>
<feature type="transmembrane region" description="Helical" evidence="1">
    <location>
        <begin position="286"/>
        <end position="307"/>
    </location>
</feature>
<proteinExistence type="predicted"/>
<feature type="transmembrane region" description="Helical" evidence="1">
    <location>
        <begin position="145"/>
        <end position="167"/>
    </location>
</feature>
<feature type="transmembrane region" description="Helical" evidence="1">
    <location>
        <begin position="226"/>
        <end position="245"/>
    </location>
</feature>
<dbReference type="EMBL" id="JAOVZQ010000001">
    <property type="protein sequence ID" value="MCY0094936.1"/>
    <property type="molecule type" value="Genomic_DNA"/>
</dbReference>
<keyword evidence="1" id="KW-0812">Transmembrane</keyword>
<keyword evidence="3" id="KW-0808">Transferase</keyword>
<dbReference type="InterPro" id="IPR050879">
    <property type="entry name" value="Acyltransferase_3"/>
</dbReference>
<keyword evidence="1" id="KW-0472">Membrane</keyword>
<feature type="transmembrane region" description="Helical" evidence="1">
    <location>
        <begin position="93"/>
        <end position="115"/>
    </location>
</feature>
<gene>
    <name evidence="3" type="ORF">OEG82_13000</name>
</gene>
<feature type="transmembrane region" description="Helical" evidence="1">
    <location>
        <begin position="197"/>
        <end position="214"/>
    </location>
</feature>
<evidence type="ECO:0000256" key="1">
    <source>
        <dbReference type="SAM" id="Phobius"/>
    </source>
</evidence>
<name>A0ABT3YGB4_9HYPH</name>
<feature type="transmembrane region" description="Helical" evidence="1">
    <location>
        <begin position="58"/>
        <end position="81"/>
    </location>
</feature>
<dbReference type="Pfam" id="PF01757">
    <property type="entry name" value="Acyl_transf_3"/>
    <property type="match status" value="1"/>
</dbReference>
<dbReference type="PANTHER" id="PTHR23028">
    <property type="entry name" value="ACETYLTRANSFERASE"/>
    <property type="match status" value="1"/>
</dbReference>